<evidence type="ECO:0000256" key="4">
    <source>
        <dbReference type="ARBA" id="ARBA00035245"/>
    </source>
</evidence>
<dbReference type="InterPro" id="IPR022803">
    <property type="entry name" value="Ribosomal_uL5_dom_sf"/>
</dbReference>
<dbReference type="Gene3D" id="3.30.1440.10">
    <property type="match status" value="1"/>
</dbReference>
<evidence type="ECO:0000256" key="5">
    <source>
        <dbReference type="HAMAP-Rule" id="MF_01333"/>
    </source>
</evidence>
<sequence>MILNLVKKYKETVVPAMMKEFGYKNVMQVPKINGVVVNVGYGRNVKEPNFAENVAKTITKITGQKPVHTKSKKSISNFKIRENQEIGAMVSLRGPRMYQFLEKLVSITFPRVKDFRGISPKSFDRQGNYTIGFKENLAFPEVKVEELDKMHGLQVIVKTTAKNEAEGRALLKHLGFPFEK</sequence>
<keyword evidence="5" id="KW-0820">tRNA-binding</keyword>
<evidence type="ECO:0000313" key="10">
    <source>
        <dbReference type="Proteomes" id="UP000177803"/>
    </source>
</evidence>
<dbReference type="InterPro" id="IPR031309">
    <property type="entry name" value="Ribosomal_uL5_C"/>
</dbReference>
<comment type="function">
    <text evidence="5">This is 1 of the proteins that bind and probably mediate the attachment of the 5S RNA into the large ribosomal subunit, where it forms part of the central protuberance. In the 70S ribosome it contacts protein S13 of the 30S subunit (bridge B1b), connecting the 2 subunits; this bridge is implicated in subunit movement. Contacts the P site tRNA; the 5S rRNA and some of its associated proteins might help stabilize positioning of ribosome-bound tRNAs.</text>
</comment>
<protein>
    <recommendedName>
        <fullName evidence="4 5">Large ribosomal subunit protein uL5</fullName>
    </recommendedName>
</protein>
<evidence type="ECO:0000256" key="6">
    <source>
        <dbReference type="RuleBase" id="RU003930"/>
    </source>
</evidence>
<dbReference type="PROSITE" id="PS00358">
    <property type="entry name" value="RIBOSOMAL_L5"/>
    <property type="match status" value="1"/>
</dbReference>
<dbReference type="SUPFAM" id="SSF55282">
    <property type="entry name" value="RL5-like"/>
    <property type="match status" value="1"/>
</dbReference>
<dbReference type="InterPro" id="IPR020930">
    <property type="entry name" value="Ribosomal_uL5_bac-type"/>
</dbReference>
<dbReference type="PANTHER" id="PTHR11994">
    <property type="entry name" value="60S RIBOSOMAL PROTEIN L11-RELATED"/>
    <property type="match status" value="1"/>
</dbReference>
<feature type="domain" description="Large ribosomal subunit protein uL5 C-terminal" evidence="8">
    <location>
        <begin position="85"/>
        <end position="178"/>
    </location>
</feature>
<comment type="subunit">
    <text evidence="5">Part of the 50S ribosomal subunit; part of the 5S rRNA/L5/L18/L25 subcomplex. Contacts the 5S rRNA and the P site tRNA. Forms a bridge to the 30S subunit in the 70S ribosome.</text>
</comment>
<dbReference type="GO" id="GO:0000049">
    <property type="term" value="F:tRNA binding"/>
    <property type="evidence" value="ECO:0007669"/>
    <property type="project" value="UniProtKB-UniRule"/>
</dbReference>
<dbReference type="HAMAP" id="MF_01333_B">
    <property type="entry name" value="Ribosomal_uL5_B"/>
    <property type="match status" value="1"/>
</dbReference>
<feature type="domain" description="Large ribosomal subunit protein uL5 N-terminal" evidence="7">
    <location>
        <begin position="25"/>
        <end position="81"/>
    </location>
</feature>
<evidence type="ECO:0000259" key="7">
    <source>
        <dbReference type="Pfam" id="PF00281"/>
    </source>
</evidence>
<comment type="caution">
    <text evidence="9">The sequence shown here is derived from an EMBL/GenBank/DDBJ whole genome shotgun (WGS) entry which is preliminary data.</text>
</comment>
<dbReference type="EMBL" id="MFQR01000029">
    <property type="protein sequence ID" value="OGH84321.1"/>
    <property type="molecule type" value="Genomic_DNA"/>
</dbReference>
<dbReference type="GO" id="GO:0005840">
    <property type="term" value="C:ribosome"/>
    <property type="evidence" value="ECO:0007669"/>
    <property type="project" value="UniProtKB-KW"/>
</dbReference>
<evidence type="ECO:0000259" key="8">
    <source>
        <dbReference type="Pfam" id="PF00673"/>
    </source>
</evidence>
<accession>A0A1F6NK86</accession>
<dbReference type="NCBIfam" id="NF000585">
    <property type="entry name" value="PRK00010.1"/>
    <property type="match status" value="1"/>
</dbReference>
<proteinExistence type="inferred from homology"/>
<keyword evidence="5" id="KW-0694">RNA-binding</keyword>
<reference evidence="9 10" key="1">
    <citation type="journal article" date="2016" name="Nat. Commun.">
        <title>Thousands of microbial genomes shed light on interconnected biogeochemical processes in an aquifer system.</title>
        <authorList>
            <person name="Anantharaman K."/>
            <person name="Brown C.T."/>
            <person name="Hug L.A."/>
            <person name="Sharon I."/>
            <person name="Castelle C.J."/>
            <person name="Probst A.J."/>
            <person name="Thomas B.C."/>
            <person name="Singh A."/>
            <person name="Wilkins M.J."/>
            <person name="Karaoz U."/>
            <person name="Brodie E.L."/>
            <person name="Williams K.H."/>
            <person name="Hubbard S.S."/>
            <person name="Banfield J.F."/>
        </authorList>
    </citation>
    <scope>NUCLEOTIDE SEQUENCE [LARGE SCALE GENOMIC DNA]</scope>
</reference>
<gene>
    <name evidence="5" type="primary">rplE</name>
    <name evidence="9" type="ORF">A2261_03925</name>
</gene>
<dbReference type="GO" id="GO:0019843">
    <property type="term" value="F:rRNA binding"/>
    <property type="evidence" value="ECO:0007669"/>
    <property type="project" value="UniProtKB-UniRule"/>
</dbReference>
<dbReference type="InterPro" id="IPR031310">
    <property type="entry name" value="Ribosomal_uL5_N"/>
</dbReference>
<dbReference type="GO" id="GO:1990904">
    <property type="term" value="C:ribonucleoprotein complex"/>
    <property type="evidence" value="ECO:0007669"/>
    <property type="project" value="UniProtKB-KW"/>
</dbReference>
<dbReference type="GO" id="GO:0006412">
    <property type="term" value="P:translation"/>
    <property type="evidence" value="ECO:0007669"/>
    <property type="project" value="UniProtKB-UniRule"/>
</dbReference>
<dbReference type="Pfam" id="PF00281">
    <property type="entry name" value="Ribosomal_L5"/>
    <property type="match status" value="1"/>
</dbReference>
<dbReference type="Pfam" id="PF00673">
    <property type="entry name" value="Ribosomal_L5_C"/>
    <property type="match status" value="1"/>
</dbReference>
<comment type="similarity">
    <text evidence="1 5 6">Belongs to the universal ribosomal protein uL5 family.</text>
</comment>
<keyword evidence="2 5" id="KW-0689">Ribosomal protein</keyword>
<keyword evidence="3 5" id="KW-0687">Ribonucleoprotein</keyword>
<evidence type="ECO:0000256" key="2">
    <source>
        <dbReference type="ARBA" id="ARBA00022980"/>
    </source>
</evidence>
<dbReference type="InterPro" id="IPR020929">
    <property type="entry name" value="Ribosomal_uL5_CS"/>
</dbReference>
<keyword evidence="5" id="KW-0699">rRNA-binding</keyword>
<organism evidence="9 10">
    <name type="scientific">Candidatus Magasanikbacteria bacterium RIFOXYA2_FULL_44_8</name>
    <dbReference type="NCBI Taxonomy" id="1798696"/>
    <lineage>
        <taxon>Bacteria</taxon>
        <taxon>Candidatus Magasanikiibacteriota</taxon>
    </lineage>
</organism>
<dbReference type="GO" id="GO:0003735">
    <property type="term" value="F:structural constituent of ribosome"/>
    <property type="evidence" value="ECO:0007669"/>
    <property type="project" value="InterPro"/>
</dbReference>
<dbReference type="Proteomes" id="UP000177803">
    <property type="component" value="Unassembled WGS sequence"/>
</dbReference>
<dbReference type="FunFam" id="3.30.1440.10:FF:000001">
    <property type="entry name" value="50S ribosomal protein L5"/>
    <property type="match status" value="1"/>
</dbReference>
<name>A0A1F6NK86_9BACT</name>
<evidence type="ECO:0000256" key="1">
    <source>
        <dbReference type="ARBA" id="ARBA00008553"/>
    </source>
</evidence>
<evidence type="ECO:0000313" key="9">
    <source>
        <dbReference type="EMBL" id="OGH84321.1"/>
    </source>
</evidence>
<evidence type="ECO:0000256" key="3">
    <source>
        <dbReference type="ARBA" id="ARBA00023274"/>
    </source>
</evidence>
<dbReference type="PIRSF" id="PIRSF002161">
    <property type="entry name" value="Ribosomal_L5"/>
    <property type="match status" value="1"/>
</dbReference>
<dbReference type="AlphaFoldDB" id="A0A1F6NK86"/>
<dbReference type="InterPro" id="IPR002132">
    <property type="entry name" value="Ribosomal_uL5"/>
</dbReference>